<organism evidence="1 2">
    <name type="scientific">Coleofasciculus chthonoplastes PCC 7420</name>
    <dbReference type="NCBI Taxonomy" id="118168"/>
    <lineage>
        <taxon>Bacteria</taxon>
        <taxon>Bacillati</taxon>
        <taxon>Cyanobacteriota</taxon>
        <taxon>Cyanophyceae</taxon>
        <taxon>Coleofasciculales</taxon>
        <taxon>Coleofasciculaceae</taxon>
        <taxon>Coleofasciculus</taxon>
    </lineage>
</organism>
<gene>
    <name evidence="1" type="ORF">MC7420_1350</name>
</gene>
<dbReference type="RefSeq" id="WP_006101142.1">
    <property type="nucleotide sequence ID" value="NZ_DS989849.1"/>
</dbReference>
<dbReference type="AlphaFoldDB" id="B4VRQ4"/>
<evidence type="ECO:0000313" key="1">
    <source>
        <dbReference type="EMBL" id="EDX75432.1"/>
    </source>
</evidence>
<dbReference type="Pfam" id="PF20660">
    <property type="entry name" value="DUF6812"/>
    <property type="match status" value="1"/>
</dbReference>
<dbReference type="STRING" id="118168.MC7420_1350"/>
<dbReference type="eggNOG" id="ENOG502ZY00">
    <property type="taxonomic scope" value="Bacteria"/>
</dbReference>
<reference evidence="1 2" key="1">
    <citation type="submission" date="2008-07" db="EMBL/GenBank/DDBJ databases">
        <authorList>
            <person name="Tandeau de Marsac N."/>
            <person name="Ferriera S."/>
            <person name="Johnson J."/>
            <person name="Kravitz S."/>
            <person name="Beeson K."/>
            <person name="Sutton G."/>
            <person name="Rogers Y.-H."/>
            <person name="Friedman R."/>
            <person name="Frazier M."/>
            <person name="Venter J.C."/>
        </authorList>
    </citation>
    <scope>NUCLEOTIDE SEQUENCE [LARGE SCALE GENOMIC DNA]</scope>
    <source>
        <strain evidence="1 2">PCC 7420</strain>
    </source>
</reference>
<name>B4VRQ4_9CYAN</name>
<sequence>MRVQILTLNNVQILGDMAVSALPNSYRSRLSDMLNNSRNFIVLTDVEIHQPGQPLTQMSSLCINKPAIAFLCEAEMSPTSSHTGKTDSVSAGAA</sequence>
<dbReference type="InterPro" id="IPR049210">
    <property type="entry name" value="DUF6812"/>
</dbReference>
<dbReference type="EMBL" id="DS989849">
    <property type="protein sequence ID" value="EDX75432.1"/>
    <property type="molecule type" value="Genomic_DNA"/>
</dbReference>
<keyword evidence="2" id="KW-1185">Reference proteome</keyword>
<dbReference type="Proteomes" id="UP000003835">
    <property type="component" value="Unassembled WGS sequence"/>
</dbReference>
<protein>
    <submittedName>
        <fullName evidence="1">Uncharacterized protein</fullName>
    </submittedName>
</protein>
<proteinExistence type="predicted"/>
<accession>B4VRQ4</accession>
<dbReference type="HOGENOM" id="CLU_2381219_0_0_3"/>
<evidence type="ECO:0000313" key="2">
    <source>
        <dbReference type="Proteomes" id="UP000003835"/>
    </source>
</evidence>